<evidence type="ECO:0000313" key="2">
    <source>
        <dbReference type="EMBL" id="TFK53502.1"/>
    </source>
</evidence>
<dbReference type="EMBL" id="ML213507">
    <property type="protein sequence ID" value="TFK53502.1"/>
    <property type="molecule type" value="Genomic_DNA"/>
</dbReference>
<gene>
    <name evidence="2" type="ORF">OE88DRAFT_1733417</name>
</gene>
<reference evidence="2 3" key="1">
    <citation type="journal article" date="2019" name="Nat. Ecol. Evol.">
        <title>Megaphylogeny resolves global patterns of mushroom evolution.</title>
        <authorList>
            <person name="Varga T."/>
            <person name="Krizsan K."/>
            <person name="Foldi C."/>
            <person name="Dima B."/>
            <person name="Sanchez-Garcia M."/>
            <person name="Sanchez-Ramirez S."/>
            <person name="Szollosi G.J."/>
            <person name="Szarkandi J.G."/>
            <person name="Papp V."/>
            <person name="Albert L."/>
            <person name="Andreopoulos W."/>
            <person name="Angelini C."/>
            <person name="Antonin V."/>
            <person name="Barry K.W."/>
            <person name="Bougher N.L."/>
            <person name="Buchanan P."/>
            <person name="Buyck B."/>
            <person name="Bense V."/>
            <person name="Catcheside P."/>
            <person name="Chovatia M."/>
            <person name="Cooper J."/>
            <person name="Damon W."/>
            <person name="Desjardin D."/>
            <person name="Finy P."/>
            <person name="Geml J."/>
            <person name="Haridas S."/>
            <person name="Hughes K."/>
            <person name="Justo A."/>
            <person name="Karasinski D."/>
            <person name="Kautmanova I."/>
            <person name="Kiss B."/>
            <person name="Kocsube S."/>
            <person name="Kotiranta H."/>
            <person name="LaButti K.M."/>
            <person name="Lechner B.E."/>
            <person name="Liimatainen K."/>
            <person name="Lipzen A."/>
            <person name="Lukacs Z."/>
            <person name="Mihaltcheva S."/>
            <person name="Morgado L.N."/>
            <person name="Niskanen T."/>
            <person name="Noordeloos M.E."/>
            <person name="Ohm R.A."/>
            <person name="Ortiz-Santana B."/>
            <person name="Ovrebo C."/>
            <person name="Racz N."/>
            <person name="Riley R."/>
            <person name="Savchenko A."/>
            <person name="Shiryaev A."/>
            <person name="Soop K."/>
            <person name="Spirin V."/>
            <person name="Szebenyi C."/>
            <person name="Tomsovsky M."/>
            <person name="Tulloss R.E."/>
            <person name="Uehling J."/>
            <person name="Grigoriev I.V."/>
            <person name="Vagvolgyi C."/>
            <person name="Papp T."/>
            <person name="Martin F.M."/>
            <person name="Miettinen O."/>
            <person name="Hibbett D.S."/>
            <person name="Nagy L.G."/>
        </authorList>
    </citation>
    <scope>NUCLEOTIDE SEQUENCE [LARGE SCALE GENOMIC DNA]</scope>
    <source>
        <strain evidence="2 3">OMC1185</strain>
    </source>
</reference>
<accession>A0A5C3N8D9</accession>
<proteinExistence type="predicted"/>
<dbReference type="AlphaFoldDB" id="A0A5C3N8D9"/>
<organism evidence="2 3">
    <name type="scientific">Heliocybe sulcata</name>
    <dbReference type="NCBI Taxonomy" id="5364"/>
    <lineage>
        <taxon>Eukaryota</taxon>
        <taxon>Fungi</taxon>
        <taxon>Dikarya</taxon>
        <taxon>Basidiomycota</taxon>
        <taxon>Agaricomycotina</taxon>
        <taxon>Agaricomycetes</taxon>
        <taxon>Gloeophyllales</taxon>
        <taxon>Gloeophyllaceae</taxon>
        <taxon>Heliocybe</taxon>
    </lineage>
</organism>
<protein>
    <submittedName>
        <fullName evidence="2">Uncharacterized protein</fullName>
    </submittedName>
</protein>
<evidence type="ECO:0000256" key="1">
    <source>
        <dbReference type="SAM" id="MobiDB-lite"/>
    </source>
</evidence>
<feature type="region of interest" description="Disordered" evidence="1">
    <location>
        <begin position="316"/>
        <end position="348"/>
    </location>
</feature>
<dbReference type="Proteomes" id="UP000305948">
    <property type="component" value="Unassembled WGS sequence"/>
</dbReference>
<evidence type="ECO:0000313" key="3">
    <source>
        <dbReference type="Proteomes" id="UP000305948"/>
    </source>
</evidence>
<keyword evidence="3" id="KW-1185">Reference proteome</keyword>
<name>A0A5C3N8D9_9AGAM</name>
<sequence>MLAPPPRSFLPAASAPLHNTGAAPVINLFLPPVLRPGNTAQNRHDSMQRLPQHLPSHPTLPHIDSSVLSALSTRRGGGRHTAVSLCTWSPASRPSSSDVGALVAAMGIPRLVPQAVVRPCIDYVIFFFPFNLDKAYSHPGRSTPIFTWKDAAFEAALERHKSHNLALHLSLPDTPDPVWEPVNDAIVRHFQEHGIVLPGRPHSLVNMGKHALLGSSPKCMVKGSPTLGSSSPTVESRHQALGMRDSSGLHHTINTSVAQSHLAVLSMTASLGMSSLICFLMVKNHTRASRTCVLRGEILSLDEIRTASMQSALANFAPTDRDESSHEAPQSVHTPPMPPDRSESPNDAVAGISRATTFVNSMGVSLGRLQAMVDTIEHQSATNRCRLHSLCSFSSIGA</sequence>